<accession>A0A1B1DY04</accession>
<evidence type="ECO:0000313" key="3">
    <source>
        <dbReference type="Proteomes" id="UP000092716"/>
    </source>
</evidence>
<keyword evidence="3" id="KW-1185">Reference proteome</keyword>
<dbReference type="InterPro" id="IPR024290">
    <property type="entry name" value="SICA_extracell_a"/>
</dbReference>
<proteinExistence type="predicted"/>
<organism evidence="2 3">
    <name type="scientific">Plasmodium coatneyi</name>
    <dbReference type="NCBI Taxonomy" id="208452"/>
    <lineage>
        <taxon>Eukaryota</taxon>
        <taxon>Sar</taxon>
        <taxon>Alveolata</taxon>
        <taxon>Apicomplexa</taxon>
        <taxon>Aconoidasida</taxon>
        <taxon>Haemosporida</taxon>
        <taxon>Plasmodiidae</taxon>
        <taxon>Plasmodium</taxon>
    </lineage>
</organism>
<sequence length="387" mass="45396">MFLWKVFLRKIFLMSRFQMQLMWKIKEWIDDFFKDANNYDDSGVGETWCESKYSRKEKMEGIDKEWCTFIFENLWRIQKISPHEGEMDIGKELQAHVYCAIMRVWLHLYVGKYCGAKEVMEHAAHGVNTLCDGFTDGIMCYKCEYGELKSMKVGGVDALKYIWGKTKGGKGLIREAYSKMDKDPCPQEYSKSGKGEGIWKDMKEVFNDMMDNIQRDGFNDKGYCSERGWNPKTKELCKILLRLQFWIDGLVQKWEGVENWGPQGYFHWVKREDNNITPKKKELQSYYRCLLGKVTMMKMLLPHCDLNKVVDVVQGGVDGIRKTRVFSDGNQLCKGLELKSLKMGGRLIWQQISEWIDNYTNKWKVNRPDRDPVGDNTLLYSGGLFNW</sequence>
<name>A0A1B1DY04_9APIC</name>
<dbReference type="RefSeq" id="XP_019914182.1">
    <property type="nucleotide sequence ID" value="XM_020058731.1"/>
</dbReference>
<dbReference type="Pfam" id="PF12887">
    <property type="entry name" value="SICA_alpha"/>
    <property type="match status" value="2"/>
</dbReference>
<dbReference type="EMBL" id="CP016245">
    <property type="protein sequence ID" value="ANQ07487.1"/>
    <property type="molecule type" value="Genomic_DNA"/>
</dbReference>
<protein>
    <submittedName>
        <fullName evidence="2">SICA antigen</fullName>
    </submittedName>
</protein>
<dbReference type="KEGG" id="pcot:PCOAH_00019220"/>
<feature type="domain" description="Schizont-infected cell agglutination extracellular alpha" evidence="1">
    <location>
        <begin position="195"/>
        <end position="355"/>
    </location>
</feature>
<dbReference type="VEuPathDB" id="PlasmoDB:PCOAH_00019220"/>
<reference evidence="3" key="1">
    <citation type="submission" date="2016-06" db="EMBL/GenBank/DDBJ databases">
        <title>First high quality genome sequence of Plasmodium coatneyi using continuous long reads from single molecule, real-time sequencing.</title>
        <authorList>
            <person name="Chien J.-T."/>
            <person name="Pakala S.B."/>
            <person name="Geraldo J.A."/>
            <person name="Lapp S.A."/>
            <person name="Barnwell J.W."/>
            <person name="Kissinger J.C."/>
            <person name="Galinski M.R."/>
            <person name="Humphrey J.C."/>
        </authorList>
    </citation>
    <scope>NUCLEOTIDE SEQUENCE [LARGE SCALE GENOMIC DNA]</scope>
    <source>
        <strain evidence="3">Hackeri</strain>
    </source>
</reference>
<dbReference type="Proteomes" id="UP000092716">
    <property type="component" value="Chromosome 7"/>
</dbReference>
<evidence type="ECO:0000313" key="2">
    <source>
        <dbReference type="EMBL" id="ANQ07487.1"/>
    </source>
</evidence>
<dbReference type="GeneID" id="30908648"/>
<evidence type="ECO:0000259" key="1">
    <source>
        <dbReference type="Pfam" id="PF12887"/>
    </source>
</evidence>
<dbReference type="AlphaFoldDB" id="A0A1B1DY04"/>
<feature type="domain" description="Schizont-infected cell agglutination extracellular alpha" evidence="1">
    <location>
        <begin position="20"/>
        <end position="155"/>
    </location>
</feature>
<gene>
    <name evidence="2" type="ORF">PCOAH_00019220</name>
</gene>